<dbReference type="EMBL" id="QOCW01000010">
    <property type="protein sequence ID" value="RBW69477.1"/>
    <property type="molecule type" value="Genomic_DNA"/>
</dbReference>
<reference evidence="2 3" key="1">
    <citation type="submission" date="2018-07" db="EMBL/GenBank/DDBJ databases">
        <title>Lottiidibacillus patelloidae gen. nov., sp. nov., isolated from the intestinal tract of a marine limpet and the reclassification of B. taeanensis BH030017T, B. algicola KMM 3737T and B. hwajinpoensis SW-72T as genus Lottiidibacillus.</title>
        <authorList>
            <person name="Liu R."/>
            <person name="Huang Z."/>
        </authorList>
    </citation>
    <scope>NUCLEOTIDE SEQUENCE [LARGE SCALE GENOMIC DNA]</scope>
    <source>
        <strain evidence="2 3">BH030017</strain>
    </source>
</reference>
<dbReference type="Pfam" id="PF13814">
    <property type="entry name" value="Replic_Relax"/>
    <property type="match status" value="1"/>
</dbReference>
<dbReference type="InterPro" id="IPR025855">
    <property type="entry name" value="Replic_Relax"/>
</dbReference>
<feature type="region of interest" description="Disordered" evidence="1">
    <location>
        <begin position="224"/>
        <end position="249"/>
    </location>
</feature>
<sequence length="249" mass="29582">MRKRDKAILDDLQRFRVMSRDDIAAIHFTNVKNPVTACNIVLKRLRRDGYVEANTSQQPYNYFLSPNPMKKNSQKIPHFLAIVDAYRQLCKHNKPEQFIVEPKYGKDYMEPDAFMIFNDSPFFVEIQRNVYSKKVMKEKIQRYEAYYYSNQWQSEAWQTVDNKVFPYVLMLTDTRYAIESDEIEVFQVKNIDELMLTVNNNENESKERVNETKVNINTVNKKPSYYQRPKQTPKPPMYKGTSGIRINLS</sequence>
<evidence type="ECO:0000256" key="1">
    <source>
        <dbReference type="SAM" id="MobiDB-lite"/>
    </source>
</evidence>
<keyword evidence="3" id="KW-1185">Reference proteome</keyword>
<name>A0A366XUA2_9BACI</name>
<evidence type="ECO:0000313" key="2">
    <source>
        <dbReference type="EMBL" id="RBW69477.1"/>
    </source>
</evidence>
<gene>
    <name evidence="2" type="ORF">DS031_11170</name>
</gene>
<dbReference type="OrthoDB" id="2903198at2"/>
<proteinExistence type="predicted"/>
<evidence type="ECO:0008006" key="4">
    <source>
        <dbReference type="Google" id="ProtNLM"/>
    </source>
</evidence>
<protein>
    <recommendedName>
        <fullName evidence="4">Replication-relaxation</fullName>
    </recommendedName>
</protein>
<dbReference type="AlphaFoldDB" id="A0A366XUA2"/>
<dbReference type="RefSeq" id="WP_113806167.1">
    <property type="nucleotide sequence ID" value="NZ_QOCW01000010.1"/>
</dbReference>
<dbReference type="Proteomes" id="UP000253314">
    <property type="component" value="Unassembled WGS sequence"/>
</dbReference>
<comment type="caution">
    <text evidence="2">The sequence shown here is derived from an EMBL/GenBank/DDBJ whole genome shotgun (WGS) entry which is preliminary data.</text>
</comment>
<organism evidence="2 3">
    <name type="scientific">Bacillus taeanensis</name>
    <dbReference type="NCBI Taxonomy" id="273032"/>
    <lineage>
        <taxon>Bacteria</taxon>
        <taxon>Bacillati</taxon>
        <taxon>Bacillota</taxon>
        <taxon>Bacilli</taxon>
        <taxon>Bacillales</taxon>
        <taxon>Bacillaceae</taxon>
        <taxon>Bacillus</taxon>
    </lineage>
</organism>
<accession>A0A366XUA2</accession>
<evidence type="ECO:0000313" key="3">
    <source>
        <dbReference type="Proteomes" id="UP000253314"/>
    </source>
</evidence>